<accession>A1B1S3</accession>
<dbReference type="GeneID" id="93449925"/>
<evidence type="ECO:0000313" key="2">
    <source>
        <dbReference type="Proteomes" id="UP000000361"/>
    </source>
</evidence>
<dbReference type="eggNOG" id="COG3313">
    <property type="taxonomic scope" value="Bacteria"/>
</dbReference>
<dbReference type="HOGENOM" id="CLU_799107_0_0_5"/>
<organism evidence="1 2">
    <name type="scientific">Paracoccus denitrificans (strain Pd 1222)</name>
    <dbReference type="NCBI Taxonomy" id="318586"/>
    <lineage>
        <taxon>Bacteria</taxon>
        <taxon>Pseudomonadati</taxon>
        <taxon>Pseudomonadota</taxon>
        <taxon>Alphaproteobacteria</taxon>
        <taxon>Rhodobacterales</taxon>
        <taxon>Paracoccaceae</taxon>
        <taxon>Paracoccus</taxon>
    </lineage>
</organism>
<dbReference type="STRING" id="318586.Pden_1366"/>
<dbReference type="Pfam" id="PF21973">
    <property type="entry name" value="DUF6925"/>
    <property type="match status" value="1"/>
</dbReference>
<sequence length="338" mass="36962">MMLKSDPRIETSIADHFRRTGTAWSMGSFGAIAEFHHVAGDPAPRLLDGGIVTDRGGLRLTDMDAIRPVAWEALSRRPDRWQQGISLCVEATQAPMAQRKVLTEIGVDHDALRDLDRGAILFDMGLDQQQVDFCIRTADPDLIALLRAEAGRSVTAPDCRAMPAILAAHPHRVALTRIGRVEVFQKIGGPDTGGVSPIGPHTHVLPQLLRARRTHSANTPIPEGLVPVAGLHPESPIMDSLGADRDFDRAAFDAFQHMLAAWGDPARNDLKSEIWHMLAAGDPPDRIDPPTDRFGRAALRVALRQAERRDGASDLLSRWRAAFDRGSDRSEDADTPGH</sequence>
<gene>
    <name evidence="1" type="ordered locus">Pden_1366</name>
</gene>
<dbReference type="AlphaFoldDB" id="A1B1S3"/>
<dbReference type="EnsemblBacteria" id="ABL69467">
    <property type="protein sequence ID" value="ABL69467"/>
    <property type="gene ID" value="Pden_1366"/>
</dbReference>
<keyword evidence="2" id="KW-1185">Reference proteome</keyword>
<dbReference type="Proteomes" id="UP000000361">
    <property type="component" value="Chromosome 1"/>
</dbReference>
<dbReference type="InterPro" id="IPR053838">
    <property type="entry name" value="DUF6925"/>
</dbReference>
<dbReference type="RefSeq" id="WP_011747685.1">
    <property type="nucleotide sequence ID" value="NC_008686.1"/>
</dbReference>
<proteinExistence type="predicted"/>
<dbReference type="EMBL" id="CP000489">
    <property type="protein sequence ID" value="ABL69467.1"/>
    <property type="molecule type" value="Genomic_DNA"/>
</dbReference>
<dbReference type="KEGG" id="pde:Pden_1366"/>
<name>A1B1S3_PARDP</name>
<evidence type="ECO:0000313" key="1">
    <source>
        <dbReference type="EMBL" id="ABL69467.1"/>
    </source>
</evidence>
<protein>
    <submittedName>
        <fullName evidence="1">Uncharacterized protein</fullName>
    </submittedName>
</protein>
<reference evidence="2" key="1">
    <citation type="submission" date="2006-12" db="EMBL/GenBank/DDBJ databases">
        <title>Complete sequence of chromosome 1 of Paracoccus denitrificans PD1222.</title>
        <authorList>
            <person name="Copeland A."/>
            <person name="Lucas S."/>
            <person name="Lapidus A."/>
            <person name="Barry K."/>
            <person name="Detter J.C."/>
            <person name="Glavina del Rio T."/>
            <person name="Hammon N."/>
            <person name="Israni S."/>
            <person name="Dalin E."/>
            <person name="Tice H."/>
            <person name="Pitluck S."/>
            <person name="Munk A.C."/>
            <person name="Brettin T."/>
            <person name="Bruce D."/>
            <person name="Han C."/>
            <person name="Tapia R."/>
            <person name="Gilna P."/>
            <person name="Schmutz J."/>
            <person name="Larimer F."/>
            <person name="Land M."/>
            <person name="Hauser L."/>
            <person name="Kyrpides N."/>
            <person name="Lykidis A."/>
            <person name="Spiro S."/>
            <person name="Richardson D.J."/>
            <person name="Moir J.W.B."/>
            <person name="Ferguson S.J."/>
            <person name="van Spanning R.J.M."/>
            <person name="Richardson P."/>
        </authorList>
    </citation>
    <scope>NUCLEOTIDE SEQUENCE [LARGE SCALE GENOMIC DNA]</scope>
    <source>
        <strain evidence="2">Pd 1222</strain>
    </source>
</reference>